<evidence type="ECO:0000313" key="1">
    <source>
        <dbReference type="EMBL" id="MDQ0229904.1"/>
    </source>
</evidence>
<reference evidence="1 2" key="1">
    <citation type="submission" date="2023-07" db="EMBL/GenBank/DDBJ databases">
        <title>Genomic Encyclopedia of Type Strains, Phase IV (KMG-IV): sequencing the most valuable type-strain genomes for metagenomic binning, comparative biology and taxonomic classification.</title>
        <authorList>
            <person name="Goeker M."/>
        </authorList>
    </citation>
    <scope>NUCLEOTIDE SEQUENCE [LARGE SCALE GENOMIC DNA]</scope>
    <source>
        <strain evidence="1 2">DSM 29005</strain>
    </source>
</reference>
<keyword evidence="2" id="KW-1185">Reference proteome</keyword>
<evidence type="ECO:0000313" key="2">
    <source>
        <dbReference type="Proteomes" id="UP001234495"/>
    </source>
</evidence>
<dbReference type="Proteomes" id="UP001234495">
    <property type="component" value="Unassembled WGS sequence"/>
</dbReference>
<name>A0ABT9ZCB8_9BACI</name>
<gene>
    <name evidence="1" type="ORF">J2S19_001156</name>
</gene>
<protein>
    <submittedName>
        <fullName evidence="1">DnaJ-class molecular chaperone</fullName>
    </submittedName>
</protein>
<dbReference type="Gene3D" id="1.20.1580.10">
    <property type="entry name" value="ABC transporter ATPase like domain"/>
    <property type="match status" value="1"/>
</dbReference>
<sequence>MKVFKYLADWYQAKRQRYIERMKQQGKCPICKGYGYETIANAYVGHSIECHSCKGTGLYSEWENSN</sequence>
<dbReference type="EMBL" id="JAUSUD010000003">
    <property type="protein sequence ID" value="MDQ0229904.1"/>
    <property type="molecule type" value="Genomic_DNA"/>
</dbReference>
<dbReference type="SUPFAM" id="SSF57938">
    <property type="entry name" value="DnaJ/Hsp40 cysteine-rich domain"/>
    <property type="match status" value="1"/>
</dbReference>
<proteinExistence type="predicted"/>
<organism evidence="1 2">
    <name type="scientific">Metabacillus malikii</name>
    <dbReference type="NCBI Taxonomy" id="1504265"/>
    <lineage>
        <taxon>Bacteria</taxon>
        <taxon>Bacillati</taxon>
        <taxon>Bacillota</taxon>
        <taxon>Bacilli</taxon>
        <taxon>Bacillales</taxon>
        <taxon>Bacillaceae</taxon>
        <taxon>Metabacillus</taxon>
    </lineage>
</organism>
<accession>A0ABT9ZCB8</accession>
<dbReference type="InterPro" id="IPR036410">
    <property type="entry name" value="HSP_DnaJ_Cys-rich_dom_sf"/>
</dbReference>
<dbReference type="RefSeq" id="WP_307338349.1">
    <property type="nucleotide sequence ID" value="NZ_JAUSUD010000003.1"/>
</dbReference>
<comment type="caution">
    <text evidence="1">The sequence shown here is derived from an EMBL/GenBank/DDBJ whole genome shotgun (WGS) entry which is preliminary data.</text>
</comment>